<dbReference type="Gene3D" id="2.60.40.420">
    <property type="entry name" value="Cupredoxins - blue copper proteins"/>
    <property type="match status" value="1"/>
</dbReference>
<dbReference type="SUPFAM" id="SSF49503">
    <property type="entry name" value="Cupredoxins"/>
    <property type="match status" value="1"/>
</dbReference>
<dbReference type="GO" id="GO:0009055">
    <property type="term" value="F:electron transfer activity"/>
    <property type="evidence" value="ECO:0007669"/>
    <property type="project" value="InterPro"/>
</dbReference>
<evidence type="ECO:0000313" key="3">
    <source>
        <dbReference type="EMBL" id="GJN11314.1"/>
    </source>
</evidence>
<feature type="domain" description="Phytocyanin" evidence="2">
    <location>
        <begin position="1"/>
        <end position="55"/>
    </location>
</feature>
<organism evidence="3 4">
    <name type="scientific">Eleusine coracana subsp. coracana</name>
    <dbReference type="NCBI Taxonomy" id="191504"/>
    <lineage>
        <taxon>Eukaryota</taxon>
        <taxon>Viridiplantae</taxon>
        <taxon>Streptophyta</taxon>
        <taxon>Embryophyta</taxon>
        <taxon>Tracheophyta</taxon>
        <taxon>Spermatophyta</taxon>
        <taxon>Magnoliopsida</taxon>
        <taxon>Liliopsida</taxon>
        <taxon>Poales</taxon>
        <taxon>Poaceae</taxon>
        <taxon>PACMAD clade</taxon>
        <taxon>Chloridoideae</taxon>
        <taxon>Cynodonteae</taxon>
        <taxon>Eleusininae</taxon>
        <taxon>Eleusine</taxon>
    </lineage>
</organism>
<evidence type="ECO:0000259" key="2">
    <source>
        <dbReference type="PROSITE" id="PS51485"/>
    </source>
</evidence>
<gene>
    <name evidence="3" type="primary">ga29495</name>
    <name evidence="3" type="ORF">PR202_ga29495</name>
</gene>
<proteinExistence type="predicted"/>
<dbReference type="Proteomes" id="UP001054889">
    <property type="component" value="Unassembled WGS sequence"/>
</dbReference>
<accession>A0AAV5DLR6</accession>
<dbReference type="InterPro" id="IPR008972">
    <property type="entry name" value="Cupredoxin"/>
</dbReference>
<sequence length="89" mass="9164">MASRGTKNCDASKPTATWSTGNNSMVLNTTGHYYFLYGVTGHCATGQKVGIDINGRPPTPNVTTDGDEPPVGGGVIEGKQVPDGAALEL</sequence>
<dbReference type="AlphaFoldDB" id="A0AAV5DLR6"/>
<dbReference type="InterPro" id="IPR003245">
    <property type="entry name" value="Phytocyanin_dom"/>
</dbReference>
<dbReference type="EMBL" id="BQKI01000018">
    <property type="protein sequence ID" value="GJN11314.1"/>
    <property type="molecule type" value="Genomic_DNA"/>
</dbReference>
<dbReference type="Pfam" id="PF02298">
    <property type="entry name" value="Cu_bind_like"/>
    <property type="match status" value="1"/>
</dbReference>
<comment type="caution">
    <text evidence="3">The sequence shown here is derived from an EMBL/GenBank/DDBJ whole genome shotgun (WGS) entry which is preliminary data.</text>
</comment>
<name>A0AAV5DLR6_ELECO</name>
<protein>
    <recommendedName>
        <fullName evidence="2">Phytocyanin domain-containing protein</fullName>
    </recommendedName>
</protein>
<keyword evidence="4" id="KW-1185">Reference proteome</keyword>
<evidence type="ECO:0000313" key="4">
    <source>
        <dbReference type="Proteomes" id="UP001054889"/>
    </source>
</evidence>
<reference evidence="3" key="2">
    <citation type="submission" date="2021-12" db="EMBL/GenBank/DDBJ databases">
        <title>Resequencing data analysis of finger millet.</title>
        <authorList>
            <person name="Hatakeyama M."/>
            <person name="Aluri S."/>
            <person name="Balachadran M.T."/>
            <person name="Sivarajan S.R."/>
            <person name="Poveda L."/>
            <person name="Shimizu-Inatsugi R."/>
            <person name="Schlapbach R."/>
            <person name="Sreeman S.M."/>
            <person name="Shimizu K.K."/>
        </authorList>
    </citation>
    <scope>NUCLEOTIDE SEQUENCE</scope>
</reference>
<feature type="region of interest" description="Disordered" evidence="1">
    <location>
        <begin position="55"/>
        <end position="89"/>
    </location>
</feature>
<dbReference type="PROSITE" id="PS51485">
    <property type="entry name" value="PHYTOCYANIN"/>
    <property type="match status" value="1"/>
</dbReference>
<evidence type="ECO:0000256" key="1">
    <source>
        <dbReference type="SAM" id="MobiDB-lite"/>
    </source>
</evidence>
<feature type="region of interest" description="Disordered" evidence="1">
    <location>
        <begin position="1"/>
        <end position="22"/>
    </location>
</feature>
<reference evidence="3" key="1">
    <citation type="journal article" date="2018" name="DNA Res.">
        <title>Multiple hybrid de novo genome assembly of finger millet, an orphan allotetraploid crop.</title>
        <authorList>
            <person name="Hatakeyama M."/>
            <person name="Aluri S."/>
            <person name="Balachadran M.T."/>
            <person name="Sivarajan S.R."/>
            <person name="Patrignani A."/>
            <person name="Gruter S."/>
            <person name="Poveda L."/>
            <person name="Shimizu-Inatsugi R."/>
            <person name="Baeten J."/>
            <person name="Francoijs K.J."/>
            <person name="Nataraja K.N."/>
            <person name="Reddy Y.A.N."/>
            <person name="Phadnis S."/>
            <person name="Ravikumar R.L."/>
            <person name="Schlapbach R."/>
            <person name="Sreeman S.M."/>
            <person name="Shimizu K.K."/>
        </authorList>
    </citation>
    <scope>NUCLEOTIDE SEQUENCE</scope>
</reference>